<keyword evidence="1" id="KW-0472">Membrane</keyword>
<sequence length="273" mass="30723">MYREKSEIKDLISSSEVILEKSLKVSVHNISDNNINMKLSAVTLLLFTFCSILSAQFWTDVQLERMEWSSNCDLRKICTQPTLQLRLINLFNDETIAKILKVNFDQQQSSETRLISYWSEGNFDMIVLTITINGIDPDYDFSRLCDSTGTIFLFRFADVVGDQTHEILSTSLTAAIYCLIICLALIYIFITINRILKLRSGSNSQIKRIPLSKATVFNGSSLNATENSCERERSRVFPISIESGSLDLPKSRIAKFSPKQTLSANSSLCGSIG</sequence>
<dbReference type="WBParaSite" id="EEL_0000078501-mRNA-1">
    <property type="protein sequence ID" value="EEL_0000078501-mRNA-1"/>
    <property type="gene ID" value="EEL_0000078501"/>
</dbReference>
<dbReference type="PANTHER" id="PTHR38626">
    <property type="entry name" value="SKN-1 DEPENDENT ZYGOTIC TRANSCRIPT-RELATED"/>
    <property type="match status" value="1"/>
</dbReference>
<dbReference type="InterPro" id="IPR040426">
    <property type="entry name" value="C05B5.4-like"/>
</dbReference>
<dbReference type="PANTHER" id="PTHR38626:SF2">
    <property type="entry name" value="CUB DOMAIN-CONTAINING PROTEIN"/>
    <property type="match status" value="1"/>
</dbReference>
<accession>A0A0R3RH74</accession>
<feature type="transmembrane region" description="Helical" evidence="1">
    <location>
        <begin position="174"/>
        <end position="196"/>
    </location>
</feature>
<feature type="domain" description="C2" evidence="2">
    <location>
        <begin position="56"/>
        <end position="159"/>
    </location>
</feature>
<dbReference type="Pfam" id="PF25330">
    <property type="entry name" value="C2_nem"/>
    <property type="match status" value="1"/>
</dbReference>
<dbReference type="InterPro" id="IPR057569">
    <property type="entry name" value="C2_nem"/>
</dbReference>
<organism evidence="3 4">
    <name type="scientific">Elaeophora elaphi</name>
    <dbReference type="NCBI Taxonomy" id="1147741"/>
    <lineage>
        <taxon>Eukaryota</taxon>
        <taxon>Metazoa</taxon>
        <taxon>Ecdysozoa</taxon>
        <taxon>Nematoda</taxon>
        <taxon>Chromadorea</taxon>
        <taxon>Rhabditida</taxon>
        <taxon>Spirurina</taxon>
        <taxon>Spiruromorpha</taxon>
        <taxon>Filarioidea</taxon>
        <taxon>Onchocercidae</taxon>
        <taxon>Elaeophora</taxon>
    </lineage>
</organism>
<feature type="transmembrane region" description="Helical" evidence="1">
    <location>
        <begin position="39"/>
        <end position="58"/>
    </location>
</feature>
<reference evidence="4" key="1">
    <citation type="submission" date="2017-02" db="UniProtKB">
        <authorList>
            <consortium name="WormBaseParasite"/>
        </authorList>
    </citation>
    <scope>IDENTIFICATION</scope>
</reference>
<evidence type="ECO:0000259" key="2">
    <source>
        <dbReference type="Pfam" id="PF25330"/>
    </source>
</evidence>
<name>A0A0R3RH74_9BILA</name>
<keyword evidence="1" id="KW-1133">Transmembrane helix</keyword>
<evidence type="ECO:0000313" key="4">
    <source>
        <dbReference type="WBParaSite" id="EEL_0000078501-mRNA-1"/>
    </source>
</evidence>
<proteinExistence type="predicted"/>
<evidence type="ECO:0000313" key="3">
    <source>
        <dbReference type="Proteomes" id="UP000050640"/>
    </source>
</evidence>
<keyword evidence="3" id="KW-1185">Reference proteome</keyword>
<evidence type="ECO:0000256" key="1">
    <source>
        <dbReference type="SAM" id="Phobius"/>
    </source>
</evidence>
<dbReference type="AlphaFoldDB" id="A0A0R3RH74"/>
<protein>
    <submittedName>
        <fullName evidence="4">Recep_L_domain domain-containing protein</fullName>
    </submittedName>
</protein>
<dbReference type="Proteomes" id="UP000050640">
    <property type="component" value="Unplaced"/>
</dbReference>
<keyword evidence="1" id="KW-0812">Transmembrane</keyword>